<gene>
    <name evidence="2" type="primary">20354505</name>
    <name evidence="1" type="ORF">GGTG_14047</name>
</gene>
<dbReference type="HOGENOM" id="CLU_2589876_0_0_1"/>
<reference evidence="1" key="3">
    <citation type="submission" date="2010-09" db="EMBL/GenBank/DDBJ databases">
        <title>Annotation of Gaeumannomyces graminis var. tritici R3-111a-1.</title>
        <authorList>
            <consortium name="The Broad Institute Genome Sequencing Platform"/>
            <person name="Ma L.-J."/>
            <person name="Dead R."/>
            <person name="Young S.K."/>
            <person name="Zeng Q."/>
            <person name="Gargeya S."/>
            <person name="Fitzgerald M."/>
            <person name="Haas B."/>
            <person name="Abouelleil A."/>
            <person name="Alvarado L."/>
            <person name="Arachchi H.M."/>
            <person name="Berlin A."/>
            <person name="Brown A."/>
            <person name="Chapman S.B."/>
            <person name="Chen Z."/>
            <person name="Dunbar C."/>
            <person name="Freedman E."/>
            <person name="Gearin G."/>
            <person name="Gellesch M."/>
            <person name="Goldberg J."/>
            <person name="Griggs A."/>
            <person name="Gujja S."/>
            <person name="Heiman D."/>
            <person name="Howarth C."/>
            <person name="Larson L."/>
            <person name="Lui A."/>
            <person name="MacDonald P.J.P."/>
            <person name="Mehta T."/>
            <person name="Montmayeur A."/>
            <person name="Murphy C."/>
            <person name="Neiman D."/>
            <person name="Pearson M."/>
            <person name="Priest M."/>
            <person name="Roberts A."/>
            <person name="Saif S."/>
            <person name="Shea T."/>
            <person name="Shenoy N."/>
            <person name="Sisk P."/>
            <person name="Stolte C."/>
            <person name="Sykes S."/>
            <person name="Yandava C."/>
            <person name="Wortman J."/>
            <person name="Nusbaum C."/>
            <person name="Birren B."/>
        </authorList>
    </citation>
    <scope>NUCLEOTIDE SEQUENCE</scope>
    <source>
        <strain evidence="1">R3-111a-1</strain>
    </source>
</reference>
<proteinExistence type="predicted"/>
<evidence type="ECO:0000313" key="1">
    <source>
        <dbReference type="EMBL" id="EJT68374.1"/>
    </source>
</evidence>
<dbReference type="AlphaFoldDB" id="J3PKJ1"/>
<accession>J3PKJ1</accession>
<name>J3PKJ1_GAET3</name>
<protein>
    <submittedName>
        <fullName evidence="1 2">Uncharacterized protein</fullName>
    </submittedName>
</protein>
<reference evidence="2" key="4">
    <citation type="journal article" date="2015" name="G3 (Bethesda)">
        <title>Genome sequences of three phytopathogenic species of the Magnaporthaceae family of fungi.</title>
        <authorList>
            <person name="Okagaki L.H."/>
            <person name="Nunes C.C."/>
            <person name="Sailsbery J."/>
            <person name="Clay B."/>
            <person name="Brown D."/>
            <person name="John T."/>
            <person name="Oh Y."/>
            <person name="Young N."/>
            <person name="Fitzgerald M."/>
            <person name="Haas B.J."/>
            <person name="Zeng Q."/>
            <person name="Young S."/>
            <person name="Adiconis X."/>
            <person name="Fan L."/>
            <person name="Levin J.Z."/>
            <person name="Mitchell T.K."/>
            <person name="Okubara P.A."/>
            <person name="Farman M.L."/>
            <person name="Kohn L.M."/>
            <person name="Birren B."/>
            <person name="Ma L.-J."/>
            <person name="Dean R.A."/>
        </authorList>
    </citation>
    <scope>NUCLEOTIDE SEQUENCE</scope>
    <source>
        <strain evidence="2">R3-111a-1</strain>
    </source>
</reference>
<reference evidence="3" key="1">
    <citation type="submission" date="2010-07" db="EMBL/GenBank/DDBJ databases">
        <title>The genome sequence of Gaeumannomyces graminis var. tritici strain R3-111a-1.</title>
        <authorList>
            <consortium name="The Broad Institute Genome Sequencing Platform"/>
            <person name="Ma L.-J."/>
            <person name="Dead R."/>
            <person name="Young S."/>
            <person name="Zeng Q."/>
            <person name="Koehrsen M."/>
            <person name="Alvarado L."/>
            <person name="Berlin A."/>
            <person name="Chapman S.B."/>
            <person name="Chen Z."/>
            <person name="Freedman E."/>
            <person name="Gellesch M."/>
            <person name="Goldberg J."/>
            <person name="Griggs A."/>
            <person name="Gujja S."/>
            <person name="Heilman E.R."/>
            <person name="Heiman D."/>
            <person name="Hepburn T."/>
            <person name="Howarth C."/>
            <person name="Jen D."/>
            <person name="Larson L."/>
            <person name="Mehta T."/>
            <person name="Neiman D."/>
            <person name="Pearson M."/>
            <person name="Roberts A."/>
            <person name="Saif S."/>
            <person name="Shea T."/>
            <person name="Shenoy N."/>
            <person name="Sisk P."/>
            <person name="Stolte C."/>
            <person name="Sykes S."/>
            <person name="Walk T."/>
            <person name="White J."/>
            <person name="Yandava C."/>
            <person name="Haas B."/>
            <person name="Nusbaum C."/>
            <person name="Birren B."/>
        </authorList>
    </citation>
    <scope>NUCLEOTIDE SEQUENCE [LARGE SCALE GENOMIC DNA]</scope>
    <source>
        <strain evidence="3">R3-111a-1</strain>
    </source>
</reference>
<evidence type="ECO:0000313" key="2">
    <source>
        <dbReference type="EnsemblFungi" id="EJT68374"/>
    </source>
</evidence>
<dbReference type="STRING" id="644352.J3PKJ1"/>
<dbReference type="RefSeq" id="XP_009230238.1">
    <property type="nucleotide sequence ID" value="XM_009231974.1"/>
</dbReference>
<dbReference type="GeneID" id="20354505"/>
<reference evidence="2" key="5">
    <citation type="submission" date="2018-04" db="UniProtKB">
        <authorList>
            <consortium name="EnsemblFungi"/>
        </authorList>
    </citation>
    <scope>IDENTIFICATION</scope>
    <source>
        <strain evidence="2">R3-111a-1</strain>
    </source>
</reference>
<organism evidence="1">
    <name type="scientific">Gaeumannomyces tritici (strain R3-111a-1)</name>
    <name type="common">Wheat and barley take-all root rot fungus</name>
    <name type="synonym">Gaeumannomyces graminis var. tritici</name>
    <dbReference type="NCBI Taxonomy" id="644352"/>
    <lineage>
        <taxon>Eukaryota</taxon>
        <taxon>Fungi</taxon>
        <taxon>Dikarya</taxon>
        <taxon>Ascomycota</taxon>
        <taxon>Pezizomycotina</taxon>
        <taxon>Sordariomycetes</taxon>
        <taxon>Sordariomycetidae</taxon>
        <taxon>Magnaporthales</taxon>
        <taxon>Magnaporthaceae</taxon>
        <taxon>Gaeumannomyces</taxon>
    </lineage>
</organism>
<dbReference type="EMBL" id="GL385507">
    <property type="protein sequence ID" value="EJT68374.1"/>
    <property type="molecule type" value="Genomic_DNA"/>
</dbReference>
<dbReference type="EnsemblFungi" id="EJT68374">
    <property type="protein sequence ID" value="EJT68374"/>
    <property type="gene ID" value="GGTG_14047"/>
</dbReference>
<reference evidence="1" key="2">
    <citation type="submission" date="2010-07" db="EMBL/GenBank/DDBJ databases">
        <authorList>
            <consortium name="The Broad Institute Genome Sequencing Platform"/>
            <consortium name="Broad Institute Genome Sequencing Center for Infectious Disease"/>
            <person name="Ma L.-J."/>
            <person name="Dead R."/>
            <person name="Young S."/>
            <person name="Zeng Q."/>
            <person name="Koehrsen M."/>
            <person name="Alvarado L."/>
            <person name="Berlin A."/>
            <person name="Chapman S.B."/>
            <person name="Chen Z."/>
            <person name="Freedman E."/>
            <person name="Gellesch M."/>
            <person name="Goldberg J."/>
            <person name="Griggs A."/>
            <person name="Gujja S."/>
            <person name="Heilman E.R."/>
            <person name="Heiman D."/>
            <person name="Hepburn T."/>
            <person name="Howarth C."/>
            <person name="Jen D."/>
            <person name="Larson L."/>
            <person name="Mehta T."/>
            <person name="Neiman D."/>
            <person name="Pearson M."/>
            <person name="Roberts A."/>
            <person name="Saif S."/>
            <person name="Shea T."/>
            <person name="Shenoy N."/>
            <person name="Sisk P."/>
            <person name="Stolte C."/>
            <person name="Sykes S."/>
            <person name="Walk T."/>
            <person name="White J."/>
            <person name="Yandava C."/>
            <person name="Haas B."/>
            <person name="Nusbaum C."/>
            <person name="Birren B."/>
        </authorList>
    </citation>
    <scope>NUCLEOTIDE SEQUENCE</scope>
    <source>
        <strain evidence="1">R3-111a-1</strain>
    </source>
</reference>
<sequence>MAKLKNKGAGLGNYRKGLSKFKKGIYDFAPFIITPDATLNTLEKAVGLPEQNIKKAPQISDDFKNLSVKKLQKINNALKV</sequence>
<keyword evidence="3" id="KW-1185">Reference proteome</keyword>
<dbReference type="VEuPathDB" id="FungiDB:GGTG_14047"/>
<evidence type="ECO:0000313" key="3">
    <source>
        <dbReference type="Proteomes" id="UP000006039"/>
    </source>
</evidence>
<dbReference type="Proteomes" id="UP000006039">
    <property type="component" value="Unassembled WGS sequence"/>
</dbReference>